<dbReference type="GO" id="GO:0016758">
    <property type="term" value="F:hexosyltransferase activity"/>
    <property type="evidence" value="ECO:0007669"/>
    <property type="project" value="UniProtKB-ARBA"/>
</dbReference>
<dbReference type="EMBL" id="CP003607">
    <property type="protein sequence ID" value="AFY83104.1"/>
    <property type="molecule type" value="Genomic_DNA"/>
</dbReference>
<dbReference type="HOGENOM" id="CLU_025996_0_0_3"/>
<feature type="domain" description="Glycosyltransferase 2-like" evidence="1">
    <location>
        <begin position="13"/>
        <end position="113"/>
    </location>
</feature>
<dbReference type="PANTHER" id="PTHR22916">
    <property type="entry name" value="GLYCOSYLTRANSFERASE"/>
    <property type="match status" value="1"/>
</dbReference>
<dbReference type="PANTHER" id="PTHR22916:SF3">
    <property type="entry name" value="UDP-GLCNAC:BETAGAL BETA-1,3-N-ACETYLGLUCOSAMINYLTRANSFERASE-LIKE PROTEIN 1"/>
    <property type="match status" value="1"/>
</dbReference>
<keyword evidence="2" id="KW-0808">Transferase</keyword>
<dbReference type="FunCoup" id="K9TM56">
    <property type="interactions" value="106"/>
</dbReference>
<dbReference type="Gene3D" id="3.90.550.10">
    <property type="entry name" value="Spore Coat Polysaccharide Biosynthesis Protein SpsA, Chain A"/>
    <property type="match status" value="1"/>
</dbReference>
<reference evidence="2 3" key="1">
    <citation type="submission" date="2012-06" db="EMBL/GenBank/DDBJ databases">
        <title>Finished chromosome of genome of Oscillatoria acuminata PCC 6304.</title>
        <authorList>
            <consortium name="US DOE Joint Genome Institute"/>
            <person name="Gugger M."/>
            <person name="Coursin T."/>
            <person name="Rippka R."/>
            <person name="Tandeau De Marsac N."/>
            <person name="Huntemann M."/>
            <person name="Wei C.-L."/>
            <person name="Han J."/>
            <person name="Detter J.C."/>
            <person name="Han C."/>
            <person name="Tapia R."/>
            <person name="Davenport K."/>
            <person name="Daligault H."/>
            <person name="Erkkila T."/>
            <person name="Gu W."/>
            <person name="Munk A.C.C."/>
            <person name="Teshima H."/>
            <person name="Xu Y."/>
            <person name="Chain P."/>
            <person name="Chen A."/>
            <person name="Krypides N."/>
            <person name="Mavromatis K."/>
            <person name="Markowitz V."/>
            <person name="Szeto E."/>
            <person name="Ivanova N."/>
            <person name="Mikhailova N."/>
            <person name="Ovchinnikova G."/>
            <person name="Pagani I."/>
            <person name="Pati A."/>
            <person name="Goodwin L."/>
            <person name="Peters L."/>
            <person name="Pitluck S."/>
            <person name="Woyke T."/>
            <person name="Kerfeld C."/>
        </authorList>
    </citation>
    <scope>NUCLEOTIDE SEQUENCE [LARGE SCALE GENOMIC DNA]</scope>
    <source>
        <strain evidence="2 3">PCC 6304</strain>
    </source>
</reference>
<dbReference type="STRING" id="56110.Oscil6304_3541"/>
<evidence type="ECO:0000313" key="3">
    <source>
        <dbReference type="Proteomes" id="UP000010367"/>
    </source>
</evidence>
<dbReference type="eggNOG" id="COG1216">
    <property type="taxonomic scope" value="Bacteria"/>
</dbReference>
<accession>K9TM56</accession>
<dbReference type="KEGG" id="oac:Oscil6304_3541"/>
<protein>
    <submittedName>
        <fullName evidence="2">Glycosyl transferase</fullName>
    </submittedName>
</protein>
<dbReference type="Proteomes" id="UP000010367">
    <property type="component" value="Chromosome"/>
</dbReference>
<dbReference type="InParanoid" id="K9TM56"/>
<dbReference type="CDD" id="cd00761">
    <property type="entry name" value="Glyco_tranf_GTA_type"/>
    <property type="match status" value="1"/>
</dbReference>
<evidence type="ECO:0000313" key="2">
    <source>
        <dbReference type="EMBL" id="AFY83104.1"/>
    </source>
</evidence>
<name>K9TM56_9CYAN</name>
<proteinExistence type="predicted"/>
<sequence length="335" mass="38381">MNYCELMNKPFFSVVVPTYNRANLLGDTIESVLAQTFKDFELLVIDDGSTDDTHELINSFCDSTNIRYIYQENQGVGAARNTGIKNARGEWITFLDSDDLWLPNHLQSHYYLINCRGSKVIWNHSGYIFFNDKGNQFPGFNRLLSGDVFGELVGNGNFINMNTISIKNNIAKNYLFNESRDLSPSEDWELWIRLAAFNQLNYIPQVTCLTRMHSGRSVQNLEKFKCAVSKAVELLLNNEQIRDRLAPYKKELLGYSSLLLAIIYYREGMMSESRSQLAQAISHNPKLAVSSKVMEIFLKSLLGKIVSAKLRYLNQVLQSLVINRRYSLSDRTDSF</sequence>
<gene>
    <name evidence="2" type="ORF">Oscil6304_3541</name>
</gene>
<dbReference type="SUPFAM" id="SSF53448">
    <property type="entry name" value="Nucleotide-diphospho-sugar transferases"/>
    <property type="match status" value="1"/>
</dbReference>
<dbReference type="Pfam" id="PF00535">
    <property type="entry name" value="Glycos_transf_2"/>
    <property type="match status" value="1"/>
</dbReference>
<dbReference type="InterPro" id="IPR029044">
    <property type="entry name" value="Nucleotide-diphossugar_trans"/>
</dbReference>
<dbReference type="OrthoDB" id="9812327at2"/>
<dbReference type="AlphaFoldDB" id="K9TM56"/>
<keyword evidence="3" id="KW-1185">Reference proteome</keyword>
<organism evidence="2 3">
    <name type="scientific">Oscillatoria acuminata PCC 6304</name>
    <dbReference type="NCBI Taxonomy" id="56110"/>
    <lineage>
        <taxon>Bacteria</taxon>
        <taxon>Bacillati</taxon>
        <taxon>Cyanobacteriota</taxon>
        <taxon>Cyanophyceae</taxon>
        <taxon>Oscillatoriophycideae</taxon>
        <taxon>Oscillatoriales</taxon>
        <taxon>Oscillatoriaceae</taxon>
        <taxon>Oscillatoria</taxon>
    </lineage>
</organism>
<evidence type="ECO:0000259" key="1">
    <source>
        <dbReference type="Pfam" id="PF00535"/>
    </source>
</evidence>
<dbReference type="InterPro" id="IPR001173">
    <property type="entry name" value="Glyco_trans_2-like"/>
</dbReference>